<evidence type="ECO:0000256" key="1">
    <source>
        <dbReference type="SAM" id="Phobius"/>
    </source>
</evidence>
<dbReference type="RefSeq" id="WP_115932418.1">
    <property type="nucleotide sequence ID" value="NZ_QREH01000001.1"/>
</dbReference>
<keyword evidence="3" id="KW-1185">Reference proteome</keyword>
<evidence type="ECO:0000313" key="2">
    <source>
        <dbReference type="EMBL" id="REE04497.1"/>
    </source>
</evidence>
<keyword evidence="1" id="KW-0812">Transmembrane</keyword>
<keyword evidence="1" id="KW-0472">Membrane</keyword>
<organism evidence="2 3">
    <name type="scientific">Citricoccus muralis</name>
    <dbReference type="NCBI Taxonomy" id="169134"/>
    <lineage>
        <taxon>Bacteria</taxon>
        <taxon>Bacillati</taxon>
        <taxon>Actinomycetota</taxon>
        <taxon>Actinomycetes</taxon>
        <taxon>Micrococcales</taxon>
        <taxon>Micrococcaceae</taxon>
        <taxon>Citricoccus</taxon>
    </lineage>
</organism>
<reference evidence="2 3" key="1">
    <citation type="submission" date="2018-07" db="EMBL/GenBank/DDBJ databases">
        <title>Sequencing the genomes of 1000 actinobacteria strains.</title>
        <authorList>
            <person name="Klenk H.-P."/>
        </authorList>
    </citation>
    <scope>NUCLEOTIDE SEQUENCE [LARGE SCALE GENOMIC DNA]</scope>
    <source>
        <strain evidence="2 3">DSM 14442</strain>
    </source>
</reference>
<feature type="transmembrane region" description="Helical" evidence="1">
    <location>
        <begin position="6"/>
        <end position="27"/>
    </location>
</feature>
<feature type="transmembrane region" description="Helical" evidence="1">
    <location>
        <begin position="39"/>
        <end position="62"/>
    </location>
</feature>
<feature type="transmembrane region" description="Helical" evidence="1">
    <location>
        <begin position="68"/>
        <end position="87"/>
    </location>
</feature>
<dbReference type="Proteomes" id="UP000256727">
    <property type="component" value="Unassembled WGS sequence"/>
</dbReference>
<protein>
    <submittedName>
        <fullName evidence="2">Branched-subunit amino acid transport protein AzlD</fullName>
    </submittedName>
</protein>
<keyword evidence="1" id="KW-1133">Transmembrane helix</keyword>
<name>A0A3D9LGE4_9MICC</name>
<proteinExistence type="predicted"/>
<dbReference type="EMBL" id="QREH01000001">
    <property type="protein sequence ID" value="REE04497.1"/>
    <property type="molecule type" value="Genomic_DNA"/>
</dbReference>
<accession>A0A3D9LGE4</accession>
<sequence length="110" mass="11605">MVELDPWYVAGALAIAFAITLSLRALPFAVLKPLRKSRLVMAMGLWMPVGILAILAASTFVSTASVDWATVAKAVVAVAVTAAVHLWCGRRTLLSIGLGTLTFVALVNLL</sequence>
<dbReference type="InterPro" id="IPR008407">
    <property type="entry name" value="Brnchd-chn_aa_trnsp_AzlD"/>
</dbReference>
<evidence type="ECO:0000313" key="3">
    <source>
        <dbReference type="Proteomes" id="UP000256727"/>
    </source>
</evidence>
<dbReference type="OrthoDB" id="5324916at2"/>
<dbReference type="AlphaFoldDB" id="A0A3D9LGE4"/>
<feature type="transmembrane region" description="Helical" evidence="1">
    <location>
        <begin position="92"/>
        <end position="109"/>
    </location>
</feature>
<dbReference type="Pfam" id="PF05437">
    <property type="entry name" value="AzlD"/>
    <property type="match status" value="1"/>
</dbReference>
<comment type="caution">
    <text evidence="2">The sequence shown here is derived from an EMBL/GenBank/DDBJ whole genome shotgun (WGS) entry which is preliminary data.</text>
</comment>
<gene>
    <name evidence="2" type="ORF">C8E99_2333</name>
</gene>